<comment type="catalytic activity">
    <reaction evidence="1">
        <text>Digestion of native collagen in the triple helical region at Xaa-|-Gly bonds. With synthetic peptides, a preference is shown for Gly at P3 and P1', Pro and Ala at P2 and P2', and hydroxyproline, Ala or Arg at P3'.</text>
        <dbReference type="EC" id="3.4.24.3"/>
    </reaction>
</comment>
<protein>
    <recommendedName>
        <fullName evidence="4">microbial collagenase</fullName>
        <ecNumber evidence="4">3.4.24.3</ecNumber>
    </recommendedName>
</protein>
<dbReference type="PRINTS" id="PR00931">
    <property type="entry name" value="MICOLLPTASE"/>
</dbReference>
<feature type="domain" description="Peptidase M9 collagenase N-terminal" evidence="17">
    <location>
        <begin position="106"/>
        <end position="280"/>
    </location>
</feature>
<dbReference type="InterPro" id="IPR002169">
    <property type="entry name" value="Peptidase_M9A/M9B"/>
</dbReference>
<comment type="cofactor">
    <cofactor evidence="2">
        <name>Zn(2+)</name>
        <dbReference type="ChEBI" id="CHEBI:29105"/>
    </cofactor>
</comment>
<evidence type="ECO:0000313" key="18">
    <source>
        <dbReference type="EMBL" id="MBB4945525.1"/>
    </source>
</evidence>
<evidence type="ECO:0000256" key="4">
    <source>
        <dbReference type="ARBA" id="ARBA00012653"/>
    </source>
</evidence>
<reference evidence="18 19" key="1">
    <citation type="submission" date="2020-08" db="EMBL/GenBank/DDBJ databases">
        <title>Sequencing the genomes of 1000 actinobacteria strains.</title>
        <authorList>
            <person name="Klenk H.-P."/>
        </authorList>
    </citation>
    <scope>NUCLEOTIDE SEQUENCE [LARGE SCALE GENOMIC DNA]</scope>
    <source>
        <strain evidence="18 19">DSM 44786</strain>
    </source>
</reference>
<keyword evidence="12" id="KW-0865">Zymogen</keyword>
<dbReference type="InterPro" id="IPR007280">
    <property type="entry name" value="Peptidase_C_arc/bac"/>
</dbReference>
<evidence type="ECO:0000256" key="8">
    <source>
        <dbReference type="ARBA" id="ARBA00022729"/>
    </source>
</evidence>
<keyword evidence="8 15" id="KW-0732">Signal</keyword>
<keyword evidence="7" id="KW-0479">Metal-binding</keyword>
<dbReference type="GO" id="GO:0008270">
    <property type="term" value="F:zinc ion binding"/>
    <property type="evidence" value="ECO:0007669"/>
    <property type="project" value="InterPro"/>
</dbReference>
<dbReference type="Pfam" id="PF08453">
    <property type="entry name" value="Peptidase_M9_N"/>
    <property type="match status" value="1"/>
</dbReference>
<dbReference type="Proteomes" id="UP000573327">
    <property type="component" value="Unassembled WGS sequence"/>
</dbReference>
<evidence type="ECO:0000256" key="10">
    <source>
        <dbReference type="ARBA" id="ARBA00022833"/>
    </source>
</evidence>
<dbReference type="RefSeq" id="WP_313068164.1">
    <property type="nucleotide sequence ID" value="NZ_JACHJR010000001.1"/>
</dbReference>
<dbReference type="GO" id="GO:0004222">
    <property type="term" value="F:metalloendopeptidase activity"/>
    <property type="evidence" value="ECO:0007669"/>
    <property type="project" value="UniProtKB-EC"/>
</dbReference>
<feature type="compositionally biased region" description="Low complexity" evidence="14">
    <location>
        <begin position="70"/>
        <end position="88"/>
    </location>
</feature>
<evidence type="ECO:0000256" key="11">
    <source>
        <dbReference type="ARBA" id="ARBA00023049"/>
    </source>
</evidence>
<feature type="region of interest" description="Disordered" evidence="14">
    <location>
        <begin position="36"/>
        <end position="94"/>
    </location>
</feature>
<comment type="subcellular location">
    <subcellularLocation>
        <location evidence="3">Secreted</location>
    </subcellularLocation>
</comment>
<evidence type="ECO:0000313" key="19">
    <source>
        <dbReference type="Proteomes" id="UP000573327"/>
    </source>
</evidence>
<keyword evidence="19" id="KW-1185">Reference proteome</keyword>
<evidence type="ECO:0000259" key="17">
    <source>
        <dbReference type="Pfam" id="PF08453"/>
    </source>
</evidence>
<keyword evidence="5" id="KW-0964">Secreted</keyword>
<evidence type="ECO:0000256" key="14">
    <source>
        <dbReference type="SAM" id="MobiDB-lite"/>
    </source>
</evidence>
<dbReference type="InterPro" id="IPR013661">
    <property type="entry name" value="Peptidase_M9_N_dom"/>
</dbReference>
<dbReference type="Gene3D" id="1.10.390.20">
    <property type="match status" value="1"/>
</dbReference>
<dbReference type="Pfam" id="PF01752">
    <property type="entry name" value="Peptidase_M9"/>
    <property type="match status" value="1"/>
</dbReference>
<keyword evidence="10" id="KW-0862">Zinc</keyword>
<feature type="domain" description="Peptidase C-terminal archaeal/bacterial" evidence="16">
    <location>
        <begin position="676"/>
        <end position="735"/>
    </location>
</feature>
<feature type="chain" id="PRO_5031495717" description="microbial collagenase" evidence="15">
    <location>
        <begin position="35"/>
        <end position="752"/>
    </location>
</feature>
<evidence type="ECO:0000256" key="6">
    <source>
        <dbReference type="ARBA" id="ARBA00022670"/>
    </source>
</evidence>
<evidence type="ECO:0000256" key="7">
    <source>
        <dbReference type="ARBA" id="ARBA00022723"/>
    </source>
</evidence>
<dbReference type="PANTHER" id="PTHR13062:SF9">
    <property type="entry name" value="MICROBIAL COLLAGENASE"/>
    <property type="match status" value="1"/>
</dbReference>
<keyword evidence="9 18" id="KW-0378">Hydrolase</keyword>
<dbReference type="Gene3D" id="2.60.120.380">
    <property type="match status" value="1"/>
</dbReference>
<accession>A0A7W7WGD9</accession>
<dbReference type="GO" id="GO:0005576">
    <property type="term" value="C:extracellular region"/>
    <property type="evidence" value="ECO:0007669"/>
    <property type="project" value="UniProtKB-SubCell"/>
</dbReference>
<dbReference type="PANTHER" id="PTHR13062">
    <property type="entry name" value="COLLAGENASE"/>
    <property type="match status" value="1"/>
</dbReference>
<dbReference type="GO" id="GO:0006508">
    <property type="term" value="P:proteolysis"/>
    <property type="evidence" value="ECO:0007669"/>
    <property type="project" value="UniProtKB-KW"/>
</dbReference>
<dbReference type="AlphaFoldDB" id="A0A7W7WGD9"/>
<sequence length="752" mass="80238">MRPSRIPMAQLGRLLTLAFAFILTLGFFAPQSRAASTAPAAPTGQPSTRAIPVPKSAEVPKDGRPTPGTATEAADAPKAAAQLPAAAPQSKQLRSAPAATQAACAFGNSTGSALVQQVKAASLDCVNSLFNLTGTEAQATFREAQMVTVANALRDSATSYNGTNSGSAGQLVLFLRAGYYVQWKYPDVVGTYNSPLQSAIRGGLDAFFAAPHAKDVTQANGETLAEAVTLIDSAQENARYTGVVKGLLNSFDSSWTGAMRDAVANTKTVIERGTELPAFVAALQADAGFAGAMAGLVTRNSSMINGGDLATDIGIQLGGLLAVPELKAQARPLVKDLVNRYPLVGATGPLTMNLAWFAEKRDTGNCSYYGLCDLPTRLVPLVLTVNHTCSPSLRIRAQQMTAAELAATCTSLANQDAFFHQLVKDGGPVAGDLNTALEVVVFDAYYDYSLYAWSMYDIEVDNGGMYLEGDPSKAGNQARFIAHEASWLRPAFSIWNLNHEYTHYLDGRYNMLGDFEAGVSTPTIMWVEGVAEYVSYSYRNVRYDDAIAQAAKGTYKLSELFNTTYENADSTRIYNWGYLAVRYMLQSHPQDVATLLGHYRAGNWAAARTLLTSTIGTRYDTDFATWLTACGAGNCGTLPPVQAPLCTAADARQFDKNCRRDNASATTGNYSYSFLYLPAGVQSLTITTAGGTGNADLYYNGGSWATTGSYLQKSTNSGNGETLTISNPPAGWVYFSLHAQQGFSGTTVTTQY</sequence>
<dbReference type="Gene3D" id="3.40.30.160">
    <property type="entry name" value="Collagenase ColT, N-terminal domain"/>
    <property type="match status" value="1"/>
</dbReference>
<organism evidence="18 19">
    <name type="scientific">Kitasatospora gansuensis</name>
    <dbReference type="NCBI Taxonomy" id="258050"/>
    <lineage>
        <taxon>Bacteria</taxon>
        <taxon>Bacillati</taxon>
        <taxon>Actinomycetota</taxon>
        <taxon>Actinomycetes</taxon>
        <taxon>Kitasatosporales</taxon>
        <taxon>Streptomycetaceae</taxon>
        <taxon>Kitasatospora</taxon>
    </lineage>
</organism>
<evidence type="ECO:0000259" key="16">
    <source>
        <dbReference type="Pfam" id="PF04151"/>
    </source>
</evidence>
<dbReference type="EMBL" id="JACHJR010000001">
    <property type="protein sequence ID" value="MBB4945525.1"/>
    <property type="molecule type" value="Genomic_DNA"/>
</dbReference>
<gene>
    <name evidence="18" type="ORF">F4556_001060</name>
</gene>
<evidence type="ECO:0000256" key="15">
    <source>
        <dbReference type="SAM" id="SignalP"/>
    </source>
</evidence>
<evidence type="ECO:0000256" key="1">
    <source>
        <dbReference type="ARBA" id="ARBA00000424"/>
    </source>
</evidence>
<name>A0A7W7WGD9_9ACTN</name>
<feature type="signal peptide" evidence="15">
    <location>
        <begin position="1"/>
        <end position="34"/>
    </location>
</feature>
<dbReference type="EC" id="3.4.24.3" evidence="4"/>
<evidence type="ECO:0000256" key="2">
    <source>
        <dbReference type="ARBA" id="ARBA00001947"/>
    </source>
</evidence>
<keyword evidence="6" id="KW-0645">Protease</keyword>
<feature type="compositionally biased region" description="Low complexity" evidence="14">
    <location>
        <begin position="36"/>
        <end position="48"/>
    </location>
</feature>
<evidence type="ECO:0000256" key="9">
    <source>
        <dbReference type="ARBA" id="ARBA00022801"/>
    </source>
</evidence>
<feature type="active site" evidence="13">
    <location>
        <position position="500"/>
    </location>
</feature>
<comment type="caution">
    <text evidence="18">The sequence shown here is derived from an EMBL/GenBank/DDBJ whole genome shotgun (WGS) entry which is preliminary data.</text>
</comment>
<evidence type="ECO:0000256" key="13">
    <source>
        <dbReference type="PIRSR" id="PIRSR602169-1"/>
    </source>
</evidence>
<keyword evidence="11" id="KW-0482">Metalloprotease</keyword>
<dbReference type="Pfam" id="PF04151">
    <property type="entry name" value="PPC"/>
    <property type="match status" value="1"/>
</dbReference>
<evidence type="ECO:0000256" key="12">
    <source>
        <dbReference type="ARBA" id="ARBA00023145"/>
    </source>
</evidence>
<evidence type="ECO:0000256" key="5">
    <source>
        <dbReference type="ARBA" id="ARBA00022525"/>
    </source>
</evidence>
<proteinExistence type="predicted"/>
<evidence type="ECO:0000256" key="3">
    <source>
        <dbReference type="ARBA" id="ARBA00004613"/>
    </source>
</evidence>